<dbReference type="Proteomes" id="UP000278180">
    <property type="component" value="Unassembled WGS sequence"/>
</dbReference>
<organism evidence="1 2">
    <name type="scientific">Pseudomonas savastanoi</name>
    <name type="common">Pseudomonas syringae pv. savastanoi</name>
    <dbReference type="NCBI Taxonomy" id="29438"/>
    <lineage>
        <taxon>Bacteria</taxon>
        <taxon>Pseudomonadati</taxon>
        <taxon>Pseudomonadota</taxon>
        <taxon>Gammaproteobacteria</taxon>
        <taxon>Pseudomonadales</taxon>
        <taxon>Pseudomonadaceae</taxon>
        <taxon>Pseudomonas</taxon>
    </lineage>
</organism>
<gene>
    <name evidence="1" type="ORF">ALP51_02225</name>
</gene>
<reference evidence="1 2" key="1">
    <citation type="submission" date="2018-08" db="EMBL/GenBank/DDBJ databases">
        <title>Recombination of ecologically and evolutionarily significant loci maintains genetic cohesion in the Pseudomonas syringae species complex.</title>
        <authorList>
            <person name="Dillon M."/>
            <person name="Thakur S."/>
            <person name="Almeida R.N.D."/>
            <person name="Weir B.S."/>
            <person name="Guttman D.S."/>
        </authorList>
    </citation>
    <scope>NUCLEOTIDE SEQUENCE [LARGE SCALE GENOMIC DNA]</scope>
    <source>
        <strain evidence="1 2">ICMP 13684</strain>
    </source>
</reference>
<accession>A0A3M5JVZ4</accession>
<evidence type="ECO:0000313" key="2">
    <source>
        <dbReference type="Proteomes" id="UP000278180"/>
    </source>
</evidence>
<feature type="non-terminal residue" evidence="1">
    <location>
        <position position="1"/>
    </location>
</feature>
<name>A0A3M5JVZ4_PSESS</name>
<protein>
    <submittedName>
        <fullName evidence="1">Uncharacterized protein</fullName>
    </submittedName>
</protein>
<sequence>SAGHTSCTYSAVAAGAEISAQIHPQALSGIQRNSRIDKAVIEHIADHPAVKASRASPRRKIE</sequence>
<proteinExistence type="predicted"/>
<evidence type="ECO:0000313" key="1">
    <source>
        <dbReference type="EMBL" id="RMT27495.1"/>
    </source>
</evidence>
<dbReference type="AlphaFoldDB" id="A0A3M5JVZ4"/>
<dbReference type="EMBL" id="RBTE01000290">
    <property type="protein sequence ID" value="RMT27495.1"/>
    <property type="molecule type" value="Genomic_DNA"/>
</dbReference>
<comment type="caution">
    <text evidence="1">The sequence shown here is derived from an EMBL/GenBank/DDBJ whole genome shotgun (WGS) entry which is preliminary data.</text>
</comment>